<dbReference type="Proteomes" id="UP000234681">
    <property type="component" value="Chromosome 3"/>
</dbReference>
<evidence type="ECO:0000313" key="1">
    <source>
        <dbReference type="EMBL" id="EDL95105.1"/>
    </source>
</evidence>
<reference evidence="1 2" key="1">
    <citation type="submission" date="2005-09" db="EMBL/GenBank/DDBJ databases">
        <authorList>
            <person name="Mural R.J."/>
            <person name="Li P.W."/>
            <person name="Adams M.D."/>
            <person name="Amanatides P.G."/>
            <person name="Baden-Tillson H."/>
            <person name="Barnstead M."/>
            <person name="Chin S.H."/>
            <person name="Dew I."/>
            <person name="Evans C.A."/>
            <person name="Ferriera S."/>
            <person name="Flanigan M."/>
            <person name="Fosler C."/>
            <person name="Glodek A."/>
            <person name="Gu Z."/>
            <person name="Holt R.A."/>
            <person name="Jennings D."/>
            <person name="Kraft C.L."/>
            <person name="Lu F."/>
            <person name="Nguyen T."/>
            <person name="Nusskern D.R."/>
            <person name="Pfannkoch C.M."/>
            <person name="Sitter C."/>
            <person name="Sutton G.G."/>
            <person name="Venter J.C."/>
            <person name="Wang Z."/>
            <person name="Woodage T."/>
            <person name="Zheng X.H."/>
            <person name="Zhong F."/>
        </authorList>
    </citation>
    <scope>NUCLEOTIDE SEQUENCE [LARGE SCALE GENOMIC DNA]</scope>
    <source>
        <strain>BN</strain>
        <strain evidence="2">Sprague-Dawley</strain>
    </source>
</reference>
<dbReference type="AlphaFoldDB" id="A6K7B4"/>
<organism evidence="1 2">
    <name type="scientific">Rattus norvegicus</name>
    <name type="common">Rat</name>
    <dbReference type="NCBI Taxonomy" id="10116"/>
    <lineage>
        <taxon>Eukaryota</taxon>
        <taxon>Metazoa</taxon>
        <taxon>Chordata</taxon>
        <taxon>Craniata</taxon>
        <taxon>Vertebrata</taxon>
        <taxon>Euteleostomi</taxon>
        <taxon>Mammalia</taxon>
        <taxon>Eutheria</taxon>
        <taxon>Euarchontoglires</taxon>
        <taxon>Glires</taxon>
        <taxon>Rodentia</taxon>
        <taxon>Myomorpha</taxon>
        <taxon>Muroidea</taxon>
        <taxon>Muridae</taxon>
        <taxon>Murinae</taxon>
        <taxon>Rattus</taxon>
    </lineage>
</organism>
<proteinExistence type="predicted"/>
<sequence length="86" mass="10180">MASLQIFWMKKLEIKEAMSLALVTQTVEEADPELIPFVGPSSPAYHHKPCLQEGPDTFHPFSRRSHHRPDRFQFIWFLQVAQWFRI</sequence>
<name>A6K7B4_RAT</name>
<protein>
    <submittedName>
        <fullName evidence="1">RCG27564</fullName>
    </submittedName>
</protein>
<dbReference type="EMBL" id="CH474026">
    <property type="protein sequence ID" value="EDL95105.1"/>
    <property type="molecule type" value="Genomic_DNA"/>
</dbReference>
<gene>
    <name evidence="1" type="ORF">rCG_27564</name>
</gene>
<accession>A6K7B4</accession>
<evidence type="ECO:0000313" key="2">
    <source>
        <dbReference type="Proteomes" id="UP000234681"/>
    </source>
</evidence>